<evidence type="ECO:0000313" key="12">
    <source>
        <dbReference type="Proteomes" id="UP001497623"/>
    </source>
</evidence>
<evidence type="ECO:0000256" key="7">
    <source>
        <dbReference type="ARBA" id="ARBA00023242"/>
    </source>
</evidence>
<dbReference type="GO" id="GO:0060537">
    <property type="term" value="P:muscle tissue development"/>
    <property type="evidence" value="ECO:0007669"/>
    <property type="project" value="UniProtKB-ARBA"/>
</dbReference>
<evidence type="ECO:0000256" key="6">
    <source>
        <dbReference type="ARBA" id="ARBA00023038"/>
    </source>
</evidence>
<dbReference type="FunFam" id="2.10.110.10:FF:000001">
    <property type="entry name" value="Cysteine and glycine-rich protein 1"/>
    <property type="match status" value="7"/>
</dbReference>
<keyword evidence="7" id="KW-0539">Nucleus</keyword>
<dbReference type="InterPro" id="IPR001781">
    <property type="entry name" value="Znf_LIM"/>
</dbReference>
<keyword evidence="5 8" id="KW-0862">Zinc</keyword>
<dbReference type="GO" id="GO:0046872">
    <property type="term" value="F:metal ion binding"/>
    <property type="evidence" value="ECO:0007669"/>
    <property type="project" value="UniProtKB-KW"/>
</dbReference>
<dbReference type="GO" id="GO:0005634">
    <property type="term" value="C:nucleus"/>
    <property type="evidence" value="ECO:0007669"/>
    <property type="project" value="UniProtKB-SubCell"/>
</dbReference>
<feature type="region of interest" description="Disordered" evidence="9">
    <location>
        <begin position="757"/>
        <end position="796"/>
    </location>
</feature>
<dbReference type="Proteomes" id="UP001497623">
    <property type="component" value="Unassembled WGS sequence"/>
</dbReference>
<organism evidence="11 12">
    <name type="scientific">Meganyctiphanes norvegica</name>
    <name type="common">Northern krill</name>
    <name type="synonym">Thysanopoda norvegica</name>
    <dbReference type="NCBI Taxonomy" id="48144"/>
    <lineage>
        <taxon>Eukaryota</taxon>
        <taxon>Metazoa</taxon>
        <taxon>Ecdysozoa</taxon>
        <taxon>Arthropoda</taxon>
        <taxon>Crustacea</taxon>
        <taxon>Multicrustacea</taxon>
        <taxon>Malacostraca</taxon>
        <taxon>Eumalacostraca</taxon>
        <taxon>Eucarida</taxon>
        <taxon>Euphausiacea</taxon>
        <taxon>Euphausiidae</taxon>
        <taxon>Meganyctiphanes</taxon>
    </lineage>
</organism>
<feature type="compositionally biased region" description="Pro residues" evidence="9">
    <location>
        <begin position="757"/>
        <end position="773"/>
    </location>
</feature>
<comment type="subcellular location">
    <subcellularLocation>
        <location evidence="1">Nucleus</location>
    </subcellularLocation>
</comment>
<protein>
    <recommendedName>
        <fullName evidence="10">LIM zinc-binding domain-containing protein</fullName>
    </recommendedName>
</protein>
<dbReference type="PANTHER" id="PTHR24215">
    <property type="entry name" value="RHO-GTPASE-ACTIVATING PROTEIN LRG1"/>
    <property type="match status" value="1"/>
</dbReference>
<evidence type="ECO:0000256" key="4">
    <source>
        <dbReference type="ARBA" id="ARBA00022737"/>
    </source>
</evidence>
<dbReference type="Pfam" id="PF00412">
    <property type="entry name" value="LIM"/>
    <property type="match status" value="7"/>
</dbReference>
<evidence type="ECO:0000259" key="10">
    <source>
        <dbReference type="PROSITE" id="PS50023"/>
    </source>
</evidence>
<dbReference type="SUPFAM" id="SSF57716">
    <property type="entry name" value="Glucocorticoid receptor-like (DNA-binding domain)"/>
    <property type="match status" value="14"/>
</dbReference>
<comment type="caution">
    <text evidence="11">The sequence shown here is derived from an EMBL/GenBank/DDBJ whole genome shotgun (WGS) entry which is preliminary data.</text>
</comment>
<dbReference type="GO" id="GO:0030036">
    <property type="term" value="P:actin cytoskeleton organization"/>
    <property type="evidence" value="ECO:0007669"/>
    <property type="project" value="TreeGrafter"/>
</dbReference>
<keyword evidence="4" id="KW-0677">Repeat</keyword>
<keyword evidence="12" id="KW-1185">Reference proteome</keyword>
<evidence type="ECO:0000313" key="11">
    <source>
        <dbReference type="EMBL" id="CAL4124982.1"/>
    </source>
</evidence>
<evidence type="ECO:0000256" key="2">
    <source>
        <dbReference type="ARBA" id="ARBA00022541"/>
    </source>
</evidence>
<feature type="domain" description="LIM zinc-binding" evidence="10">
    <location>
        <begin position="425"/>
        <end position="486"/>
    </location>
</feature>
<dbReference type="GO" id="GO:0030018">
    <property type="term" value="C:Z disc"/>
    <property type="evidence" value="ECO:0007669"/>
    <property type="project" value="UniProtKB-ARBA"/>
</dbReference>
<dbReference type="CDD" id="cd09326">
    <property type="entry name" value="LIM_CRP_like"/>
    <property type="match status" value="6"/>
</dbReference>
<gene>
    <name evidence="11" type="ORF">MNOR_LOCUS24913</name>
</gene>
<feature type="compositionally biased region" description="Low complexity" evidence="9">
    <location>
        <begin position="864"/>
        <end position="932"/>
    </location>
</feature>
<dbReference type="GO" id="GO:0007517">
    <property type="term" value="P:muscle organ development"/>
    <property type="evidence" value="ECO:0007669"/>
    <property type="project" value="UniProtKB-KW"/>
</dbReference>
<keyword evidence="6 8" id="KW-0440">LIM domain</keyword>
<feature type="domain" description="LIM zinc-binding" evidence="10">
    <location>
        <begin position="646"/>
        <end position="707"/>
    </location>
</feature>
<dbReference type="AlphaFoldDB" id="A0AAV2RKT7"/>
<feature type="domain" description="LIM zinc-binding" evidence="10">
    <location>
        <begin position="109"/>
        <end position="170"/>
    </location>
</feature>
<keyword evidence="3 8" id="KW-0479">Metal-binding</keyword>
<dbReference type="PROSITE" id="PS50023">
    <property type="entry name" value="LIM_DOMAIN_2"/>
    <property type="match status" value="7"/>
</dbReference>
<dbReference type="PANTHER" id="PTHR24215:SF35">
    <property type="entry name" value="MUSCLE LIM PROTEIN MLP84B"/>
    <property type="match status" value="1"/>
</dbReference>
<keyword evidence="2" id="KW-0517">Myogenesis</keyword>
<evidence type="ECO:0000256" key="3">
    <source>
        <dbReference type="ARBA" id="ARBA00022723"/>
    </source>
</evidence>
<dbReference type="EMBL" id="CAXKWB010023277">
    <property type="protein sequence ID" value="CAL4124982.1"/>
    <property type="molecule type" value="Genomic_DNA"/>
</dbReference>
<evidence type="ECO:0000256" key="9">
    <source>
        <dbReference type="SAM" id="MobiDB-lite"/>
    </source>
</evidence>
<proteinExistence type="predicted"/>
<dbReference type="PROSITE" id="PS00478">
    <property type="entry name" value="LIM_DOMAIN_1"/>
    <property type="match status" value="7"/>
</dbReference>
<dbReference type="SMART" id="SM00132">
    <property type="entry name" value="LIM"/>
    <property type="match status" value="7"/>
</dbReference>
<evidence type="ECO:0000256" key="5">
    <source>
        <dbReference type="ARBA" id="ARBA00022833"/>
    </source>
</evidence>
<feature type="domain" description="LIM zinc-binding" evidence="10">
    <location>
        <begin position="315"/>
        <end position="376"/>
    </location>
</feature>
<accession>A0AAV2RKT7</accession>
<evidence type="ECO:0000256" key="8">
    <source>
        <dbReference type="PROSITE-ProRule" id="PRU00125"/>
    </source>
</evidence>
<reference evidence="11 12" key="1">
    <citation type="submission" date="2024-05" db="EMBL/GenBank/DDBJ databases">
        <authorList>
            <person name="Wallberg A."/>
        </authorList>
    </citation>
    <scope>NUCLEOTIDE SEQUENCE [LARGE SCALE GENOMIC DNA]</scope>
</reference>
<feature type="domain" description="LIM zinc-binding" evidence="10">
    <location>
        <begin position="532"/>
        <end position="593"/>
    </location>
</feature>
<feature type="region of interest" description="Disordered" evidence="9">
    <location>
        <begin position="863"/>
        <end position="932"/>
    </location>
</feature>
<name>A0AAV2RKT7_MEGNR</name>
<feature type="domain" description="LIM zinc-binding" evidence="10">
    <location>
        <begin position="9"/>
        <end position="69"/>
    </location>
</feature>
<sequence>MPFKAPATPKCPKCTKSVYAAESRVVGELQFHKECYKCSMCNKMLDSTNQNCHETVLYCKTCHGRKYGPKGYGFGGGAAGLSMDTGAHLGLNEKNQIKQYKPPQAAPGEGCPRCGGKVYAAELMLAKGKVYHRTCFNCRQCRKPLDSVLHCDGPDKEVYCKVCYGKKFGPKGYGFGQGGAVLQCDPDSTPIVRAHGNPNSIMACSEGDIPCPRCGGKVFMAETMMAKGRPFHKHCFKCRNCKRPLDSTIHNDGPDGEVYCKLCYAKKYGPKGYGFAAGAGGMLVAENVPGGDEVDTKKCDQASLDVTKIQATDGTGCPRCGGKVFMAEEMHARGKSWHKRCFNCCHCHRPLDSVVGCDAPDGEIYCKLCYAKSYGPKGYGFAAGAGGVLTAENITKKDGAPEGPPRFNPDSGRLDTAKIKDMEGKGCPRCQGKVFMAEERHSRGRSYHMRCYNCKNCHRPLDSVVSCDAPDGEVYCKLCYAKAFGPKGYGFAAGAGGVLTAENIPSGGDKKKDNRAEMSALDTTLISAAPGEGCPRCGGKVFNAEEKLSRGRKWHKRCYNCCECRRPLDSMVLCDAPDGEIYCKLCYAKQHGPKGYGFAGGAGGVMFPDAVPECDEFGEFKAGESGPNPAFTVLDVTKIPAREGQSRCPRCGGAVYQAESQFAKGKEWHKRCYNCCQCHRPLDSMTACDAPDGELYCKLCYAKVHGPKGYGFGHTAALVSLGTEDGVAIPTDIRQFGFGAKPTQDFVPPIPFHPYAPSPANPPTFAPQGPPKPISRVAQPSLTVGGGQPSPMESAPFQHRDDLMVEVQKSRSPSREHSVPQDFDQHMPVANHFDIAYSMCSSKTSGNWGQGQLPVMAGEQVDFSSEQMSAHQQSMSQQMQQQQSSSQVQHSSSVQQSGSSTVTQHVTHETSQVVKQVQMSSSSSSSSSSQQVVTQQVMQGGGYIEDECNLQSKKNEKNVNRKVEEFFNSVHIYLYNPQLIFFYKYIPLLMEFQG</sequence>
<feature type="domain" description="LIM zinc-binding" evidence="10">
    <location>
        <begin position="209"/>
        <end position="270"/>
    </location>
</feature>
<dbReference type="Gene3D" id="2.10.110.10">
    <property type="entry name" value="Cysteine Rich Protein"/>
    <property type="match status" value="7"/>
</dbReference>
<evidence type="ECO:0000256" key="1">
    <source>
        <dbReference type="ARBA" id="ARBA00004123"/>
    </source>
</evidence>